<feature type="transmembrane region" description="Helical" evidence="1">
    <location>
        <begin position="106"/>
        <end position="132"/>
    </location>
</feature>
<evidence type="ECO:0000259" key="2">
    <source>
        <dbReference type="Pfam" id="PF20908"/>
    </source>
</evidence>
<sequence length="145" mass="16192">MVIVESESAVILRLRGPLELKCQLDSTDAVLMQKAISRTFEVLRLQVKSEACVLAVCDSPVLIWPNKRVFEEITPDTPCKDIFQWIQTDDQETGGKRSTKKKNRKGLSAVSIPYVLDMVTLFSGFSFLGILLHKTKSSSINFVGT</sequence>
<reference evidence="3 4" key="1">
    <citation type="submission" date="2021-06" db="EMBL/GenBank/DDBJ databases">
        <authorList>
            <person name="Palmer J.M."/>
        </authorList>
    </citation>
    <scope>NUCLEOTIDE SEQUENCE [LARGE SCALE GENOMIC DNA]</scope>
    <source>
        <strain evidence="3 4">CL_MEX2019</strain>
        <tissue evidence="3">Muscle</tissue>
    </source>
</reference>
<keyword evidence="1" id="KW-0812">Transmembrane</keyword>
<comment type="caution">
    <text evidence="3">The sequence shown here is derived from an EMBL/GenBank/DDBJ whole genome shotgun (WGS) entry which is preliminary data.</text>
</comment>
<organism evidence="3 4">
    <name type="scientific">Characodon lateralis</name>
    <dbReference type="NCBI Taxonomy" id="208331"/>
    <lineage>
        <taxon>Eukaryota</taxon>
        <taxon>Metazoa</taxon>
        <taxon>Chordata</taxon>
        <taxon>Craniata</taxon>
        <taxon>Vertebrata</taxon>
        <taxon>Euteleostomi</taxon>
        <taxon>Actinopterygii</taxon>
        <taxon>Neopterygii</taxon>
        <taxon>Teleostei</taxon>
        <taxon>Neoteleostei</taxon>
        <taxon>Acanthomorphata</taxon>
        <taxon>Ovalentaria</taxon>
        <taxon>Atherinomorphae</taxon>
        <taxon>Cyprinodontiformes</taxon>
        <taxon>Goodeidae</taxon>
        <taxon>Characodon</taxon>
    </lineage>
</organism>
<dbReference type="EMBL" id="JAHUTJ010057853">
    <property type="protein sequence ID" value="MED6286641.1"/>
    <property type="molecule type" value="Genomic_DNA"/>
</dbReference>
<dbReference type="InterPro" id="IPR049387">
    <property type="entry name" value="UFSP2-like_2nd"/>
</dbReference>
<keyword evidence="1" id="KW-1133">Transmembrane helix</keyword>
<gene>
    <name evidence="3" type="ORF">CHARACLAT_008195</name>
</gene>
<keyword evidence="1" id="KW-0472">Membrane</keyword>
<dbReference type="Pfam" id="PF20908">
    <property type="entry name" value="UfSP2_N"/>
    <property type="match status" value="1"/>
</dbReference>
<accession>A0ABU7EHB7</accession>
<proteinExistence type="predicted"/>
<evidence type="ECO:0000256" key="1">
    <source>
        <dbReference type="SAM" id="Phobius"/>
    </source>
</evidence>
<evidence type="ECO:0000313" key="3">
    <source>
        <dbReference type="EMBL" id="MED6286641.1"/>
    </source>
</evidence>
<protein>
    <recommendedName>
        <fullName evidence="2">UFSP2 second domain-containing protein</fullName>
    </recommendedName>
</protein>
<name>A0ABU7EHB7_9TELE</name>
<feature type="domain" description="UFSP2 second" evidence="2">
    <location>
        <begin position="37"/>
        <end position="112"/>
    </location>
</feature>
<dbReference type="Proteomes" id="UP001352852">
    <property type="component" value="Unassembled WGS sequence"/>
</dbReference>
<keyword evidence="4" id="KW-1185">Reference proteome</keyword>
<evidence type="ECO:0000313" key="4">
    <source>
        <dbReference type="Proteomes" id="UP001352852"/>
    </source>
</evidence>